<proteinExistence type="predicted"/>
<dbReference type="Gene3D" id="3.20.20.210">
    <property type="match status" value="1"/>
</dbReference>
<evidence type="ECO:0000313" key="2">
    <source>
        <dbReference type="EMBL" id="TYZ29439.1"/>
    </source>
</evidence>
<dbReference type="Proteomes" id="UP000322783">
    <property type="component" value="Unassembled WGS sequence"/>
</dbReference>
<accession>A0A5D6WQR1</accession>
<protein>
    <submittedName>
        <fullName evidence="2">Uroporphyrinogen decarboxylase</fullName>
    </submittedName>
</protein>
<organism evidence="2 3">
    <name type="scientific">Selenomonas caprae</name>
    <dbReference type="NCBI Taxonomy" id="2606905"/>
    <lineage>
        <taxon>Bacteria</taxon>
        <taxon>Bacillati</taxon>
        <taxon>Bacillota</taxon>
        <taxon>Negativicutes</taxon>
        <taxon>Selenomonadales</taxon>
        <taxon>Selenomonadaceae</taxon>
        <taxon>Selenomonas</taxon>
    </lineage>
</organism>
<dbReference type="InterPro" id="IPR052024">
    <property type="entry name" value="Methanogen_methyltrans"/>
</dbReference>
<evidence type="ECO:0000313" key="3">
    <source>
        <dbReference type="Proteomes" id="UP000322783"/>
    </source>
</evidence>
<dbReference type="Pfam" id="PF01208">
    <property type="entry name" value="URO-D"/>
    <property type="match status" value="1"/>
</dbReference>
<name>A0A5D6WQR1_9FIRM</name>
<evidence type="ECO:0000259" key="1">
    <source>
        <dbReference type="Pfam" id="PF01208"/>
    </source>
</evidence>
<reference evidence="2 3" key="1">
    <citation type="submission" date="2019-08" db="EMBL/GenBank/DDBJ databases">
        <title>Selenomonas sp. mPRGC5 and Selenomonas sp. mPRGC8 isolated from ruminal fluid of dairy goat (Capra hircus).</title>
        <authorList>
            <person name="Poothong S."/>
            <person name="Nuengjamnong C."/>
            <person name="Tanasupawat S."/>
        </authorList>
    </citation>
    <scope>NUCLEOTIDE SEQUENCE [LARGE SCALE GENOMIC DNA]</scope>
    <source>
        <strain evidence="3">mPRGC8</strain>
    </source>
</reference>
<dbReference type="EMBL" id="VTOZ01000008">
    <property type="protein sequence ID" value="TYZ29439.1"/>
    <property type="molecule type" value="Genomic_DNA"/>
</dbReference>
<dbReference type="GO" id="GO:0006779">
    <property type="term" value="P:porphyrin-containing compound biosynthetic process"/>
    <property type="evidence" value="ECO:0007669"/>
    <property type="project" value="InterPro"/>
</dbReference>
<dbReference type="AlphaFoldDB" id="A0A5D6WQR1"/>
<dbReference type="PANTHER" id="PTHR47099">
    <property type="entry name" value="METHYLCOBAMIDE:COM METHYLTRANSFERASE MTBA"/>
    <property type="match status" value="1"/>
</dbReference>
<comment type="caution">
    <text evidence="2">The sequence shown here is derived from an EMBL/GenBank/DDBJ whole genome shotgun (WGS) entry which is preliminary data.</text>
</comment>
<gene>
    <name evidence="2" type="ORF">FZ041_05375</name>
</gene>
<dbReference type="InterPro" id="IPR000257">
    <property type="entry name" value="Uroporphyrinogen_deCOase"/>
</dbReference>
<sequence length="332" mass="38019">MTINRKQLVLDALDGKGVERIPSGFWFHFLDDEIGSDAFAHPELSQKVLAKQIEYIDSFRPDYVKIMTDGFFHYNHPQVAAAQRVEDLKDLQPLAEDDPWFTRQIEYARQLVQRYGDEIALFYNVFGANTTFRFMQSHWEKGEEKLVSFIREDKETVREAFDVISSDLAKLAKRLITEAHVTGIYFSVQNLLGDGITREIYEDVLAPGEKKILAAANSASDYNILHVCGYAGHHNRLEWYEDYEVKAVNWAVSVEHVSLEEGQQIFDGRTVIGGFGNLTSDVLYRGSKEEIQQETRRLIAKAGRRGVILGADCTVPRDIDWQHLEWVREAAV</sequence>
<keyword evidence="3" id="KW-1185">Reference proteome</keyword>
<dbReference type="InterPro" id="IPR038071">
    <property type="entry name" value="UROD/MetE-like_sf"/>
</dbReference>
<dbReference type="RefSeq" id="WP_149188817.1">
    <property type="nucleotide sequence ID" value="NZ_VTOZ01000008.1"/>
</dbReference>
<dbReference type="SUPFAM" id="SSF51726">
    <property type="entry name" value="UROD/MetE-like"/>
    <property type="match status" value="1"/>
</dbReference>
<feature type="domain" description="Uroporphyrinogen decarboxylase (URO-D)" evidence="1">
    <location>
        <begin position="77"/>
        <end position="331"/>
    </location>
</feature>
<dbReference type="GO" id="GO:0004853">
    <property type="term" value="F:uroporphyrinogen decarboxylase activity"/>
    <property type="evidence" value="ECO:0007669"/>
    <property type="project" value="InterPro"/>
</dbReference>
<dbReference type="PANTHER" id="PTHR47099:SF1">
    <property type="entry name" value="METHYLCOBAMIDE:COM METHYLTRANSFERASE MTBA"/>
    <property type="match status" value="1"/>
</dbReference>